<dbReference type="STRING" id="40149.A0A0E0DPR6"/>
<dbReference type="InterPro" id="IPR057027">
    <property type="entry name" value="TPR_mt"/>
</dbReference>
<dbReference type="InterPro" id="IPR009060">
    <property type="entry name" value="UBA-like_sf"/>
</dbReference>
<dbReference type="PANTHER" id="PTHR45613:SF9">
    <property type="entry name" value="MITOCHONDRIAL GROUP I INTRON SPLICING FACTOR CCM1"/>
    <property type="match status" value="1"/>
</dbReference>
<dbReference type="Pfam" id="PF12854">
    <property type="entry name" value="PPR_1"/>
    <property type="match status" value="2"/>
</dbReference>
<evidence type="ECO:0000256" key="3">
    <source>
        <dbReference type="PROSITE-ProRule" id="PRU00708"/>
    </source>
</evidence>
<feature type="repeat" description="PPR" evidence="3">
    <location>
        <begin position="675"/>
        <end position="709"/>
    </location>
</feature>
<dbReference type="HOGENOM" id="CLU_002706_49_1_1"/>
<dbReference type="SUPFAM" id="SSF48452">
    <property type="entry name" value="TPR-like"/>
    <property type="match status" value="2"/>
</dbReference>
<evidence type="ECO:0000256" key="2">
    <source>
        <dbReference type="ARBA" id="ARBA00022946"/>
    </source>
</evidence>
<protein>
    <recommendedName>
        <fullName evidence="4">UBA domain-containing protein</fullName>
    </recommendedName>
</protein>
<dbReference type="Gene3D" id="1.25.40.10">
    <property type="entry name" value="Tetratricopeptide repeat domain"/>
    <property type="match status" value="6"/>
</dbReference>
<sequence>MERKSGAAGGEKKSDGEVEGELCQQWGWGRGEGERRWRCGGGGAVPMVGRFTKIYSHFNVLHKYILPPYRRAGVDKSSYSRTIYATWYPVGGGFFPRINRPREGRFIVGKEPLHNCYGKNDLSPGEDYPENCYCTPLFRGATSYKYAPSVLALTVGLEKHIFLQNFERLVGPGPVGPACLEFSLPFRIPATSAVRRLRASSMSLRRLARSPSSRSLCAPRSFSFSASASPPPRAPVPASPSYLAHHLLDEFSRPRATRDVARLRRLAAELTAPAAESVLLRLPSWRHALDFFQWAADQPGFRHSCYSLNAMASLLPRHQRAHLDRLAADAISARCLMTPGALGFLLRCLGAAGLPDTAVRAFDAARTSFGCTPNSYTYNCLLDALAKAGRADDAQARLREMVARCGDGSVDKYTLTSLLRCYCNAGRPDDANDVFQRMSERGWVDEHVLTTLIVAFSKWGKVDGAVELLGSMEALGMRLSEKTLSVLVHGFTKQGRVDKAMDMFAKMVSYGFVVDLAMHSVLIEGLCQQKDIARAVKLFEEMKSSGVAPDARLLKKVIEAFCREGDFAVIGQFINENAEYLKSGSVVPLYNVVLEELVHRGEVEAAYQLLRSMVCGGQGVNNDVAGGAHMLHIREDAKPNSDSFNIVVCGLCKVKKLDMALALTKDMISLGCKGKILMFNDLIHELCNMDRLEEGYGIFNQMKDLGLTPSEFTYNSLFYGICRKKDPKAALDLLREMQTNGHPPWIKNCTEMVQQLCFSGRVTEAVQFLDGMLQIGFLPDIVTYSAAMNGMCNTGEVDDALHLFRDISCKYYLPDVVAHNILINGFRKSSKLDEAQKIMEEMLEKGLFPSVVTYNLMIDVCCKTGRIEKAISYLDKMVDEEKQPTVITYTSLIDGFCSAGRPDEAIKLWCEMREKGCAPNNIAYTAFINGLRKCGRIETALTYFEEMVTKGFELDTFSLLYFINFLISNGHPMKGCELLKEVLQKDTYGNNLKMVGLINEAVVELSKDGITSSDILKFVDKDCSLLLSTCPSASCNYFHAAYTGVNSVVPVKVIYYKYWKGLRQEEIGGEHLRAWKKQDFLQELSENDEKIKSLVSMGFPEDEAKMAITRCGNVYSANLSDYEDAEFSSFGGRKNTRFMDGSKKKRKWYGSGPQGNQMPFGGSHEEPMPLPNPMVDWWDSACPVTVQYTYVRLLGRWTTFTTCQLRTGRPFFPFHQIQYLKPFFLLRCGGPRDPRRQFNYLQSCVASAKLTERCTLASFGGAPPMVRNEIFSGLERTRLLLYSMMDKIPVGNWDTLGVHRTPYKA</sequence>
<dbReference type="Gene3D" id="1.10.8.10">
    <property type="entry name" value="DNA helicase RuvA subunit, C-terminal domain"/>
    <property type="match status" value="1"/>
</dbReference>
<dbReference type="PROSITE" id="PS50030">
    <property type="entry name" value="UBA"/>
    <property type="match status" value="1"/>
</dbReference>
<name>A0A0E0DPR6_9ORYZ</name>
<evidence type="ECO:0000259" key="4">
    <source>
        <dbReference type="PROSITE" id="PS50030"/>
    </source>
</evidence>
<feature type="repeat" description="PPR" evidence="3">
    <location>
        <begin position="850"/>
        <end position="884"/>
    </location>
</feature>
<keyword evidence="2" id="KW-0809">Transit peptide</keyword>
<organism evidence="5">
    <name type="scientific">Oryza meridionalis</name>
    <dbReference type="NCBI Taxonomy" id="40149"/>
    <lineage>
        <taxon>Eukaryota</taxon>
        <taxon>Viridiplantae</taxon>
        <taxon>Streptophyta</taxon>
        <taxon>Embryophyta</taxon>
        <taxon>Tracheophyta</taxon>
        <taxon>Spermatophyta</taxon>
        <taxon>Magnoliopsida</taxon>
        <taxon>Liliopsida</taxon>
        <taxon>Poales</taxon>
        <taxon>Poaceae</taxon>
        <taxon>BOP clade</taxon>
        <taxon>Oryzoideae</taxon>
        <taxon>Oryzeae</taxon>
        <taxon>Oryzinae</taxon>
        <taxon>Oryza</taxon>
    </lineage>
</organism>
<feature type="repeat" description="PPR" evidence="3">
    <location>
        <begin position="815"/>
        <end position="849"/>
    </location>
</feature>
<dbReference type="Pfam" id="PF01535">
    <property type="entry name" value="PPR"/>
    <property type="match status" value="1"/>
</dbReference>
<dbReference type="InterPro" id="IPR015940">
    <property type="entry name" value="UBA"/>
</dbReference>
<dbReference type="Gramene" id="OMERI05G09920.1">
    <property type="protein sequence ID" value="OMERI05G09920.1"/>
    <property type="gene ID" value="OMERI05G09920"/>
</dbReference>
<feature type="repeat" description="PPR" evidence="3">
    <location>
        <begin position="885"/>
        <end position="919"/>
    </location>
</feature>
<dbReference type="InterPro" id="IPR011990">
    <property type="entry name" value="TPR-like_helical_dom_sf"/>
</dbReference>
<dbReference type="PROSITE" id="PS51375">
    <property type="entry name" value="PPR"/>
    <property type="match status" value="12"/>
</dbReference>
<keyword evidence="1" id="KW-0677">Repeat</keyword>
<accession>A0A0E0DPR6</accession>
<feature type="repeat" description="PPR" evidence="3">
    <location>
        <begin position="480"/>
        <end position="514"/>
    </location>
</feature>
<dbReference type="NCBIfam" id="TIGR00756">
    <property type="entry name" value="PPR"/>
    <property type="match status" value="13"/>
</dbReference>
<dbReference type="Proteomes" id="UP000008021">
    <property type="component" value="Chromosome 5"/>
</dbReference>
<feature type="repeat" description="PPR" evidence="3">
    <location>
        <begin position="920"/>
        <end position="954"/>
    </location>
</feature>
<dbReference type="eggNOG" id="KOG4197">
    <property type="taxonomic scope" value="Eukaryota"/>
</dbReference>
<dbReference type="InterPro" id="IPR002885">
    <property type="entry name" value="PPR_rpt"/>
</dbReference>
<evidence type="ECO:0000256" key="1">
    <source>
        <dbReference type="ARBA" id="ARBA00022737"/>
    </source>
</evidence>
<dbReference type="Pfam" id="PF23276">
    <property type="entry name" value="TPR_24"/>
    <property type="match status" value="1"/>
</dbReference>
<dbReference type="PANTHER" id="PTHR45613">
    <property type="entry name" value="PENTATRICOPEPTIDE REPEAT-CONTAINING PROTEIN"/>
    <property type="match status" value="1"/>
</dbReference>
<reference evidence="5" key="1">
    <citation type="submission" date="2015-04" db="UniProtKB">
        <authorList>
            <consortium name="EnsemblPlants"/>
        </authorList>
    </citation>
    <scope>IDENTIFICATION</scope>
</reference>
<evidence type="ECO:0000313" key="5">
    <source>
        <dbReference type="EnsemblPlants" id="OMERI05G09920.1"/>
    </source>
</evidence>
<feature type="repeat" description="PPR" evidence="3">
    <location>
        <begin position="640"/>
        <end position="674"/>
    </location>
</feature>
<dbReference type="EnsemblPlants" id="OMERI05G09920.1">
    <property type="protein sequence ID" value="OMERI05G09920.1"/>
    <property type="gene ID" value="OMERI05G09920"/>
</dbReference>
<feature type="repeat" description="PPR" evidence="3">
    <location>
        <begin position="374"/>
        <end position="404"/>
    </location>
</feature>
<feature type="repeat" description="PPR" evidence="3">
    <location>
        <begin position="515"/>
        <end position="549"/>
    </location>
</feature>
<evidence type="ECO:0000313" key="6">
    <source>
        <dbReference type="Proteomes" id="UP000008021"/>
    </source>
</evidence>
<keyword evidence="6" id="KW-1185">Reference proteome</keyword>
<proteinExistence type="predicted"/>
<feature type="repeat" description="PPR" evidence="3">
    <location>
        <begin position="710"/>
        <end position="744"/>
    </location>
</feature>
<reference evidence="5" key="2">
    <citation type="submission" date="2018-05" db="EMBL/GenBank/DDBJ databases">
        <title>OmerRS3 (Oryza meridionalis Reference Sequence Version 3).</title>
        <authorList>
            <person name="Zhang J."/>
            <person name="Kudrna D."/>
            <person name="Lee S."/>
            <person name="Talag J."/>
            <person name="Welchert J."/>
            <person name="Wing R.A."/>
        </authorList>
    </citation>
    <scope>NUCLEOTIDE SEQUENCE [LARGE SCALE GENOMIC DNA]</scope>
    <source>
        <strain evidence="5">cv. OR44</strain>
    </source>
</reference>
<feature type="repeat" description="PPR" evidence="3">
    <location>
        <begin position="411"/>
        <end position="445"/>
    </location>
</feature>
<dbReference type="Pfam" id="PF13041">
    <property type="entry name" value="PPR_2"/>
    <property type="match status" value="3"/>
</dbReference>
<feature type="domain" description="UBA" evidence="4">
    <location>
        <begin position="1085"/>
        <end position="1113"/>
    </location>
</feature>
<dbReference type="SUPFAM" id="SSF46934">
    <property type="entry name" value="UBA-like"/>
    <property type="match status" value="1"/>
</dbReference>
<feature type="repeat" description="PPR" evidence="3">
    <location>
        <begin position="780"/>
        <end position="814"/>
    </location>
</feature>